<dbReference type="OrthoDB" id="9182406at2"/>
<evidence type="ECO:0000256" key="1">
    <source>
        <dbReference type="SAM" id="Phobius"/>
    </source>
</evidence>
<feature type="transmembrane region" description="Helical" evidence="1">
    <location>
        <begin position="51"/>
        <end position="70"/>
    </location>
</feature>
<feature type="transmembrane region" description="Helical" evidence="1">
    <location>
        <begin position="16"/>
        <end position="39"/>
    </location>
</feature>
<evidence type="ECO:0000313" key="3">
    <source>
        <dbReference type="Proteomes" id="UP000187526"/>
    </source>
</evidence>
<reference evidence="2 3" key="1">
    <citation type="submission" date="2016-10" db="EMBL/GenBank/DDBJ databases">
        <title>Alkaliphiles isolated from bioreactors.</title>
        <authorList>
            <person name="Salah Z."/>
            <person name="Rout S.P."/>
            <person name="Humphreys P.N."/>
        </authorList>
    </citation>
    <scope>NUCLEOTIDE SEQUENCE [LARGE SCALE GENOMIC DNA]</scope>
    <source>
        <strain evidence="2 3">ZS02</strain>
    </source>
</reference>
<sequence length="88" mass="9198">MPRPATHPVARLSPKLALYLCADLFGFLCLALGVAWFAGGPGVIFDHFPRSTAEAAASATGGIVVIGWAISRILRELARLAPPPASDD</sequence>
<dbReference type="AlphaFoldDB" id="A0A1R1I2C2"/>
<gene>
    <name evidence="2" type="ORF">BJN45_11645</name>
</gene>
<accession>A0A1R1I2C2</accession>
<proteinExistence type="predicted"/>
<dbReference type="Proteomes" id="UP000187526">
    <property type="component" value="Unassembled WGS sequence"/>
</dbReference>
<protein>
    <submittedName>
        <fullName evidence="2">Uncharacterized protein</fullName>
    </submittedName>
</protein>
<keyword evidence="1" id="KW-1133">Transmembrane helix</keyword>
<dbReference type="EMBL" id="MTHD01000004">
    <property type="protein sequence ID" value="OMG52902.1"/>
    <property type="molecule type" value="Genomic_DNA"/>
</dbReference>
<organism evidence="2 3">
    <name type="scientific">Azonexus hydrophilus</name>
    <dbReference type="NCBI Taxonomy" id="418702"/>
    <lineage>
        <taxon>Bacteria</taxon>
        <taxon>Pseudomonadati</taxon>
        <taxon>Pseudomonadota</taxon>
        <taxon>Betaproteobacteria</taxon>
        <taxon>Rhodocyclales</taxon>
        <taxon>Azonexaceae</taxon>
        <taxon>Azonexus</taxon>
    </lineage>
</organism>
<keyword evidence="3" id="KW-1185">Reference proteome</keyword>
<name>A0A1R1I2C2_9RHOO</name>
<evidence type="ECO:0000313" key="2">
    <source>
        <dbReference type="EMBL" id="OMG52902.1"/>
    </source>
</evidence>
<dbReference type="RefSeq" id="WP_076095426.1">
    <property type="nucleotide sequence ID" value="NZ_MTHD01000004.1"/>
</dbReference>
<keyword evidence="1" id="KW-0472">Membrane</keyword>
<keyword evidence="1" id="KW-0812">Transmembrane</keyword>
<comment type="caution">
    <text evidence="2">The sequence shown here is derived from an EMBL/GenBank/DDBJ whole genome shotgun (WGS) entry which is preliminary data.</text>
</comment>